<evidence type="ECO:0000313" key="1">
    <source>
        <dbReference type="EMBL" id="MBO8472527.1"/>
    </source>
</evidence>
<reference evidence="1" key="2">
    <citation type="journal article" date="2021" name="PeerJ">
        <title>Extensive microbial diversity within the chicken gut microbiome revealed by metagenomics and culture.</title>
        <authorList>
            <person name="Gilroy R."/>
            <person name="Ravi A."/>
            <person name="Getino M."/>
            <person name="Pursley I."/>
            <person name="Horton D.L."/>
            <person name="Alikhan N.F."/>
            <person name="Baker D."/>
            <person name="Gharbi K."/>
            <person name="Hall N."/>
            <person name="Watson M."/>
            <person name="Adriaenssens E.M."/>
            <person name="Foster-Nyarko E."/>
            <person name="Jarju S."/>
            <person name="Secka A."/>
            <person name="Antonio M."/>
            <person name="Oren A."/>
            <person name="Chaudhuri R.R."/>
            <person name="La Ragione R."/>
            <person name="Hildebrand F."/>
            <person name="Pallen M.J."/>
        </authorList>
    </citation>
    <scope>NUCLEOTIDE SEQUENCE</scope>
    <source>
        <strain evidence="1">B1-8020</strain>
    </source>
</reference>
<reference evidence="1" key="1">
    <citation type="submission" date="2020-10" db="EMBL/GenBank/DDBJ databases">
        <authorList>
            <person name="Gilroy R."/>
        </authorList>
    </citation>
    <scope>NUCLEOTIDE SEQUENCE</scope>
    <source>
        <strain evidence="1">B1-8020</strain>
    </source>
</reference>
<accession>A0A9D9IHF7</accession>
<evidence type="ECO:0000313" key="2">
    <source>
        <dbReference type="Proteomes" id="UP000823604"/>
    </source>
</evidence>
<comment type="caution">
    <text evidence="1">The sequence shown here is derived from an EMBL/GenBank/DDBJ whole genome shotgun (WGS) entry which is preliminary data.</text>
</comment>
<sequence length="115" mass="14075">MERRIPKRIGGTMKLNFWYEELIRCPSQCYYFFLDRGKLKCIYLRWRYSDPWTVDLITLPESEMSEDWPDINAKEAKWESIDLGYYSDDDLKKLQEKAVKKLVRHRFLNFLKLIK</sequence>
<proteinExistence type="predicted"/>
<dbReference type="AlphaFoldDB" id="A0A9D9IHF7"/>
<dbReference type="EMBL" id="JADIMA010000028">
    <property type="protein sequence ID" value="MBO8472527.1"/>
    <property type="molecule type" value="Genomic_DNA"/>
</dbReference>
<gene>
    <name evidence="1" type="ORF">IAB81_02725</name>
</gene>
<organism evidence="1 2">
    <name type="scientific">Candidatus Merdivivens pullicola</name>
    <dbReference type="NCBI Taxonomy" id="2840872"/>
    <lineage>
        <taxon>Bacteria</taxon>
        <taxon>Pseudomonadati</taxon>
        <taxon>Bacteroidota</taxon>
        <taxon>Bacteroidia</taxon>
        <taxon>Bacteroidales</taxon>
        <taxon>Muribaculaceae</taxon>
        <taxon>Muribaculaceae incertae sedis</taxon>
        <taxon>Candidatus Merdivivens</taxon>
    </lineage>
</organism>
<dbReference type="Proteomes" id="UP000823604">
    <property type="component" value="Unassembled WGS sequence"/>
</dbReference>
<name>A0A9D9IHF7_9BACT</name>
<protein>
    <submittedName>
        <fullName evidence="1">Uncharacterized protein</fullName>
    </submittedName>
</protein>